<gene>
    <name evidence="1" type="ORF">PoB_001833400</name>
</gene>
<dbReference type="Proteomes" id="UP000735302">
    <property type="component" value="Unassembled WGS sequence"/>
</dbReference>
<comment type="caution">
    <text evidence="1">The sequence shown here is derived from an EMBL/GenBank/DDBJ whole genome shotgun (WGS) entry which is preliminary data.</text>
</comment>
<organism evidence="1 2">
    <name type="scientific">Plakobranchus ocellatus</name>
    <dbReference type="NCBI Taxonomy" id="259542"/>
    <lineage>
        <taxon>Eukaryota</taxon>
        <taxon>Metazoa</taxon>
        <taxon>Spiralia</taxon>
        <taxon>Lophotrochozoa</taxon>
        <taxon>Mollusca</taxon>
        <taxon>Gastropoda</taxon>
        <taxon>Heterobranchia</taxon>
        <taxon>Euthyneura</taxon>
        <taxon>Panpulmonata</taxon>
        <taxon>Sacoglossa</taxon>
        <taxon>Placobranchoidea</taxon>
        <taxon>Plakobranchidae</taxon>
        <taxon>Plakobranchus</taxon>
    </lineage>
</organism>
<evidence type="ECO:0000313" key="2">
    <source>
        <dbReference type="Proteomes" id="UP000735302"/>
    </source>
</evidence>
<dbReference type="EMBL" id="BLXT01002178">
    <property type="protein sequence ID" value="GFN91828.1"/>
    <property type="molecule type" value="Genomic_DNA"/>
</dbReference>
<keyword evidence="2" id="KW-1185">Reference proteome</keyword>
<evidence type="ECO:0000313" key="1">
    <source>
        <dbReference type="EMBL" id="GFN91828.1"/>
    </source>
</evidence>
<protein>
    <submittedName>
        <fullName evidence="1">Uncharacterized protein</fullName>
    </submittedName>
</protein>
<proteinExistence type="predicted"/>
<dbReference type="AlphaFoldDB" id="A0AAV3Z929"/>
<reference evidence="1 2" key="1">
    <citation type="journal article" date="2021" name="Elife">
        <title>Chloroplast acquisition without the gene transfer in kleptoplastic sea slugs, Plakobranchus ocellatus.</title>
        <authorList>
            <person name="Maeda T."/>
            <person name="Takahashi S."/>
            <person name="Yoshida T."/>
            <person name="Shimamura S."/>
            <person name="Takaki Y."/>
            <person name="Nagai Y."/>
            <person name="Toyoda A."/>
            <person name="Suzuki Y."/>
            <person name="Arimoto A."/>
            <person name="Ishii H."/>
            <person name="Satoh N."/>
            <person name="Nishiyama T."/>
            <person name="Hasebe M."/>
            <person name="Maruyama T."/>
            <person name="Minagawa J."/>
            <person name="Obokata J."/>
            <person name="Shigenobu S."/>
        </authorList>
    </citation>
    <scope>NUCLEOTIDE SEQUENCE [LARGE SCALE GENOMIC DNA]</scope>
</reference>
<name>A0AAV3Z929_9GAST</name>
<accession>A0AAV3Z929</accession>
<sequence length="202" mass="22617">MTYNPIMELAGRALLVLSRIRGRRLLASRSCSSPNQVSFQRPVINKEKARGTSWAVIRVSIVLSYSSDNKEGDARTPILLLSRPIVTVQRIPMKWPCETGGCRWSLSDAEKEEEKVHAEIEKANGYKKCQDIMIIMEDCNAKIGDERVEDVVGPSGIDLMRKSLRPETPAKQFGSTSEIYEILDTLRSVVTDASSMVEDEDL</sequence>